<evidence type="ECO:0000313" key="1">
    <source>
        <dbReference type="EnsemblPlants" id="cds.novel_model_5454_5bd9a17a"/>
    </source>
</evidence>
<dbReference type="EMBL" id="UZAU01000547">
    <property type="status" value="NOT_ANNOTATED_CDS"/>
    <property type="molecule type" value="Genomic_DNA"/>
</dbReference>
<accession>A0A803R5V4</accession>
<proteinExistence type="predicted"/>
<organism evidence="1 2">
    <name type="scientific">Cannabis sativa</name>
    <name type="common">Hemp</name>
    <name type="synonym">Marijuana</name>
    <dbReference type="NCBI Taxonomy" id="3483"/>
    <lineage>
        <taxon>Eukaryota</taxon>
        <taxon>Viridiplantae</taxon>
        <taxon>Streptophyta</taxon>
        <taxon>Embryophyta</taxon>
        <taxon>Tracheophyta</taxon>
        <taxon>Spermatophyta</taxon>
        <taxon>Magnoliopsida</taxon>
        <taxon>eudicotyledons</taxon>
        <taxon>Gunneridae</taxon>
        <taxon>Pentapetalae</taxon>
        <taxon>rosids</taxon>
        <taxon>fabids</taxon>
        <taxon>Rosales</taxon>
        <taxon>Cannabaceae</taxon>
        <taxon>Cannabis</taxon>
    </lineage>
</organism>
<keyword evidence="2" id="KW-1185">Reference proteome</keyword>
<evidence type="ECO:0000313" key="2">
    <source>
        <dbReference type="Proteomes" id="UP000596661"/>
    </source>
</evidence>
<reference evidence="1" key="1">
    <citation type="submission" date="2018-11" db="EMBL/GenBank/DDBJ databases">
        <authorList>
            <person name="Grassa J C."/>
        </authorList>
    </citation>
    <scope>NUCLEOTIDE SEQUENCE [LARGE SCALE GENOMIC DNA]</scope>
</reference>
<name>A0A803R5V4_CANSA</name>
<sequence length="61" mass="6808">MDALAAAALSYDYKEGPKLVRFVVPSLLFYTSVWLEQQLVRHNIIVLLEWIVVIFGGGGIS</sequence>
<dbReference type="Gramene" id="novel_model_5454_5bd9a17a">
    <property type="protein sequence ID" value="cds.novel_model_5454_5bd9a17a"/>
    <property type="gene ID" value="novel_gene_2828_5bd9a17a"/>
</dbReference>
<dbReference type="EnsemblPlants" id="novel_model_5454_5bd9a17a">
    <property type="protein sequence ID" value="cds.novel_model_5454_5bd9a17a"/>
    <property type="gene ID" value="novel_gene_2828_5bd9a17a"/>
</dbReference>
<protein>
    <submittedName>
        <fullName evidence="1">Uncharacterized protein</fullName>
    </submittedName>
</protein>
<reference evidence="1" key="2">
    <citation type="submission" date="2021-03" db="UniProtKB">
        <authorList>
            <consortium name="EnsemblPlants"/>
        </authorList>
    </citation>
    <scope>IDENTIFICATION</scope>
</reference>
<dbReference type="AlphaFoldDB" id="A0A803R5V4"/>
<dbReference type="Proteomes" id="UP000596661">
    <property type="component" value="Chromosome 5"/>
</dbReference>